<dbReference type="InterPro" id="IPR036071">
    <property type="entry name" value="AMMECR1_dom_sf"/>
</dbReference>
<sequence length="461" mass="51331">MAIQAAFMVPHPPMIVPTIGRGGENIVQETIDAYDRVAEEVARLKPETIIITSPHSIMYSDYFHLSPGAGARGDFSKFGAPEVSFEEAYDEELRETICHIADKEDFSAGTLGERDPLLDHGTMVPLWFIRKKYTQGKIIRIGLSGLGLVEHYRFGQMIQQAVEETGRDVVFVASGDLSHKLQEHGPYGFAPEGPVYDEKIMDVAKRAAFEEMFDFRDDFCEKAAECGHRSFVIMAGALDGKAIKSKVYSHQDVTGVGYGIASFYPQGDDNNRHFMNSYMEKIRKELAESLTKSDDYVHLARASLEGYILNHDVIDVPEHLPEEMLTKRAEAFVSIHKNGRLRGCIGTILPTTDCVAKEIIQNAISASTRDPRFNPISPEELPYLEINVDVLGDPEDIDSPDELDVKRYGVIVSSGSRRGLLLPDLDGVDTVEQQISIAMQKGGIGPNEKVKLQRFEVVRHV</sequence>
<dbReference type="PROSITE" id="PS51112">
    <property type="entry name" value="AMMECR1"/>
    <property type="match status" value="1"/>
</dbReference>
<dbReference type="EMBL" id="FMWK01000023">
    <property type="protein sequence ID" value="SCZ81570.1"/>
    <property type="molecule type" value="Genomic_DNA"/>
</dbReference>
<evidence type="ECO:0000259" key="1">
    <source>
        <dbReference type="PROSITE" id="PS51112"/>
    </source>
</evidence>
<protein>
    <submittedName>
        <fullName evidence="2">Uncharacterized protein, PH0010 family/AmmeMemoRadiSam system protein A</fullName>
    </submittedName>
</protein>
<feature type="domain" description="AMMECR1" evidence="1">
    <location>
        <begin position="291"/>
        <end position="461"/>
    </location>
</feature>
<reference evidence="2 3" key="1">
    <citation type="submission" date="2016-10" db="EMBL/GenBank/DDBJ databases">
        <authorList>
            <person name="de Groot N.N."/>
        </authorList>
    </citation>
    <scope>NUCLEOTIDE SEQUENCE [LARGE SCALE GENOMIC DNA]</scope>
    <source>
        <strain evidence="2 3">DSM 10317</strain>
    </source>
</reference>
<dbReference type="InterPro" id="IPR023473">
    <property type="entry name" value="AMMECR1"/>
</dbReference>
<dbReference type="Pfam" id="PF02900">
    <property type="entry name" value="LigB"/>
    <property type="match status" value="1"/>
</dbReference>
<dbReference type="PANTHER" id="PTHR13016">
    <property type="entry name" value="AMMECR1 HOMOLOG"/>
    <property type="match status" value="1"/>
</dbReference>
<dbReference type="GO" id="GO:0008198">
    <property type="term" value="F:ferrous iron binding"/>
    <property type="evidence" value="ECO:0007669"/>
    <property type="project" value="InterPro"/>
</dbReference>
<organism evidence="2 3">
    <name type="scientific">Pseudobutyrivibrio xylanivorans</name>
    <dbReference type="NCBI Taxonomy" id="185007"/>
    <lineage>
        <taxon>Bacteria</taxon>
        <taxon>Bacillati</taxon>
        <taxon>Bacillota</taxon>
        <taxon>Clostridia</taxon>
        <taxon>Lachnospirales</taxon>
        <taxon>Lachnospiraceae</taxon>
        <taxon>Pseudobutyrivibrio</taxon>
    </lineage>
</organism>
<evidence type="ECO:0000313" key="3">
    <source>
        <dbReference type="Proteomes" id="UP000199428"/>
    </source>
</evidence>
<dbReference type="InterPro" id="IPR002733">
    <property type="entry name" value="AMMECR1_domain"/>
</dbReference>
<accession>A0A1G5S6S7</accession>
<dbReference type="NCBIfam" id="TIGR04335">
    <property type="entry name" value="AmmeMemoSam_A"/>
    <property type="match status" value="1"/>
</dbReference>
<dbReference type="InterPro" id="IPR004183">
    <property type="entry name" value="Xdiol_dOase_suB"/>
</dbReference>
<dbReference type="InterPro" id="IPR027623">
    <property type="entry name" value="AmmeMemoSam_A"/>
</dbReference>
<proteinExistence type="predicted"/>
<name>A0A1G5S6S7_PSEXY</name>
<dbReference type="Gene3D" id="3.40.830.10">
    <property type="entry name" value="LigB-like"/>
    <property type="match status" value="1"/>
</dbReference>
<dbReference type="InterPro" id="IPR027485">
    <property type="entry name" value="AMMECR1_N"/>
</dbReference>
<gene>
    <name evidence="2" type="ORF">SAMN02910350_02883</name>
</gene>
<evidence type="ECO:0000313" key="2">
    <source>
        <dbReference type="EMBL" id="SCZ81570.1"/>
    </source>
</evidence>
<dbReference type="Pfam" id="PF01871">
    <property type="entry name" value="AMMECR1"/>
    <property type="match status" value="1"/>
</dbReference>
<dbReference type="AlphaFoldDB" id="A0A1G5S6S7"/>
<dbReference type="RefSeq" id="WP_090164320.1">
    <property type="nucleotide sequence ID" value="NZ_FMWK01000023.1"/>
</dbReference>
<dbReference type="GO" id="GO:0016702">
    <property type="term" value="F:oxidoreductase activity, acting on single donors with incorporation of molecular oxygen, incorporation of two atoms of oxygen"/>
    <property type="evidence" value="ECO:0007669"/>
    <property type="project" value="UniProtKB-ARBA"/>
</dbReference>
<dbReference type="Gene3D" id="3.30.700.20">
    <property type="entry name" value="Hypothetical protein ph0010, domain 1"/>
    <property type="match status" value="1"/>
</dbReference>
<dbReference type="Proteomes" id="UP000199428">
    <property type="component" value="Unassembled WGS sequence"/>
</dbReference>
<dbReference type="SUPFAM" id="SSF143447">
    <property type="entry name" value="AMMECR1-like"/>
    <property type="match status" value="1"/>
</dbReference>
<dbReference type="CDD" id="cd07951">
    <property type="entry name" value="ED_3B_N_AMMECR1"/>
    <property type="match status" value="1"/>
</dbReference>
<dbReference type="SUPFAM" id="SSF53213">
    <property type="entry name" value="LigB-like"/>
    <property type="match status" value="1"/>
</dbReference>
<dbReference type="PANTHER" id="PTHR13016:SF0">
    <property type="entry name" value="AMME SYNDROME CANDIDATE GENE 1 PROTEIN"/>
    <property type="match status" value="1"/>
</dbReference>